<keyword evidence="5" id="KW-1185">Reference proteome</keyword>
<protein>
    <recommendedName>
        <fullName evidence="3">DUF6697 domain-containing protein</fullName>
    </recommendedName>
</protein>
<evidence type="ECO:0000259" key="3">
    <source>
        <dbReference type="Pfam" id="PF20411"/>
    </source>
</evidence>
<feature type="domain" description="DUF6697" evidence="3">
    <location>
        <begin position="185"/>
        <end position="321"/>
    </location>
</feature>
<feature type="coiled-coil region" evidence="1">
    <location>
        <begin position="28"/>
        <end position="119"/>
    </location>
</feature>
<reference evidence="4" key="1">
    <citation type="submission" date="2023-03" db="EMBL/GenBank/DDBJ databases">
        <title>Massive genome expansion in bonnet fungi (Mycena s.s.) driven by repeated elements and novel gene families across ecological guilds.</title>
        <authorList>
            <consortium name="Lawrence Berkeley National Laboratory"/>
            <person name="Harder C.B."/>
            <person name="Miyauchi S."/>
            <person name="Viragh M."/>
            <person name="Kuo A."/>
            <person name="Thoen E."/>
            <person name="Andreopoulos B."/>
            <person name="Lu D."/>
            <person name="Skrede I."/>
            <person name="Drula E."/>
            <person name="Henrissat B."/>
            <person name="Morin E."/>
            <person name="Kohler A."/>
            <person name="Barry K."/>
            <person name="LaButti K."/>
            <person name="Morin E."/>
            <person name="Salamov A."/>
            <person name="Lipzen A."/>
            <person name="Mereny Z."/>
            <person name="Hegedus B."/>
            <person name="Baldrian P."/>
            <person name="Stursova M."/>
            <person name="Weitz H."/>
            <person name="Taylor A."/>
            <person name="Grigoriev I.V."/>
            <person name="Nagy L.G."/>
            <person name="Martin F."/>
            <person name="Kauserud H."/>
        </authorList>
    </citation>
    <scope>NUCLEOTIDE SEQUENCE</scope>
    <source>
        <strain evidence="4">CBHHK188m</strain>
    </source>
</reference>
<organism evidence="4 5">
    <name type="scientific">Mycena maculata</name>
    <dbReference type="NCBI Taxonomy" id="230809"/>
    <lineage>
        <taxon>Eukaryota</taxon>
        <taxon>Fungi</taxon>
        <taxon>Dikarya</taxon>
        <taxon>Basidiomycota</taxon>
        <taxon>Agaricomycotina</taxon>
        <taxon>Agaricomycetes</taxon>
        <taxon>Agaricomycetidae</taxon>
        <taxon>Agaricales</taxon>
        <taxon>Marasmiineae</taxon>
        <taxon>Mycenaceae</taxon>
        <taxon>Mycena</taxon>
    </lineage>
</organism>
<name>A0AAD7K5F1_9AGAR</name>
<gene>
    <name evidence="4" type="ORF">DFH07DRAFT_537734</name>
</gene>
<sequence length="382" mass="43313">MSATNPSPGIVLNPDLTPELVEFWGFKYKELKQELDALKIQKTGGQEDSIPTYGELQRLVQQLQTETANAAKRLEANDKFLQDVIESTRSEHRAIQQQLEACNAEKSRLLAQVGRLEAERITLYNQIQTSFTQVASLAAEADRQRMAVIAELYPAVSFDDDSFTPGRIEFSAPKQLVRALQQGVNSYAWQFYFLPRPPISLPLYVPSPCQSGYWFYPFNLSFGSTFELIAELEPDKWLYFGRYTTRILPGYDMKLSEWLSLEEQLKVTFCKRIANQRLPAGQSASYANEAHIRQRYDAGQWSIPSYALQCVGYDRLLYDALKVTAAELRGESEPLNSHSLGKRRKTESPSRFEESENSDTSIEKTQHSATSNDGELDGMKGD</sequence>
<evidence type="ECO:0000256" key="2">
    <source>
        <dbReference type="SAM" id="MobiDB-lite"/>
    </source>
</evidence>
<dbReference type="Pfam" id="PF20411">
    <property type="entry name" value="DUF6697"/>
    <property type="match status" value="1"/>
</dbReference>
<dbReference type="AlphaFoldDB" id="A0AAD7K5F1"/>
<accession>A0AAD7K5F1</accession>
<evidence type="ECO:0000313" key="4">
    <source>
        <dbReference type="EMBL" id="KAJ7778698.1"/>
    </source>
</evidence>
<dbReference type="Proteomes" id="UP001215280">
    <property type="component" value="Unassembled WGS sequence"/>
</dbReference>
<feature type="region of interest" description="Disordered" evidence="2">
    <location>
        <begin position="332"/>
        <end position="382"/>
    </location>
</feature>
<keyword evidence="1" id="KW-0175">Coiled coil</keyword>
<evidence type="ECO:0000256" key="1">
    <source>
        <dbReference type="SAM" id="Coils"/>
    </source>
</evidence>
<dbReference type="EMBL" id="JARJLG010000008">
    <property type="protein sequence ID" value="KAJ7778698.1"/>
    <property type="molecule type" value="Genomic_DNA"/>
</dbReference>
<evidence type="ECO:0000313" key="5">
    <source>
        <dbReference type="Proteomes" id="UP001215280"/>
    </source>
</evidence>
<comment type="caution">
    <text evidence="4">The sequence shown here is derived from an EMBL/GenBank/DDBJ whole genome shotgun (WGS) entry which is preliminary data.</text>
</comment>
<proteinExistence type="predicted"/>
<dbReference type="InterPro" id="IPR046520">
    <property type="entry name" value="DUF6697"/>
</dbReference>